<gene>
    <name evidence="2" type="ORF">DiNV_CH01M_ORF99</name>
</gene>
<keyword evidence="3" id="KW-1185">Reference proteome</keyword>
<evidence type="ECO:0000313" key="3">
    <source>
        <dbReference type="Proteomes" id="UP000290195"/>
    </source>
</evidence>
<accession>A0A2H4UXE0</accession>
<feature type="region of interest" description="Disordered" evidence="1">
    <location>
        <begin position="1"/>
        <end position="72"/>
    </location>
</feature>
<proteinExistence type="predicted"/>
<feature type="compositionally biased region" description="Acidic residues" evidence="1">
    <location>
        <begin position="28"/>
        <end position="42"/>
    </location>
</feature>
<sequence length="159" mass="18120">MLTEVLKTNPINKQQKDIRANSKNNYDSDNEHDDDDDDDSDENDKYNNNDTNTSHNDSAYASSSSSSYKYNKLSQQMAKPLITSSNSKIPLHHITNSSPNPKTKYNTRNAVSKSHFINKLFDILNSFLTDAHKESQDCTKIFKTPTIQSNIKIKPTFKQ</sequence>
<evidence type="ECO:0000256" key="1">
    <source>
        <dbReference type="SAM" id="MobiDB-lite"/>
    </source>
</evidence>
<evidence type="ECO:0000313" key="2">
    <source>
        <dbReference type="EMBL" id="ATZ81587.1"/>
    </source>
</evidence>
<protein>
    <submittedName>
        <fullName evidence="2">Uncharacterized protein</fullName>
    </submittedName>
</protein>
<organism evidence="2">
    <name type="scientific">Drosophila innubila nudivirus</name>
    <dbReference type="NCBI Taxonomy" id="2057187"/>
    <lineage>
        <taxon>Viruses</taxon>
        <taxon>Viruses incertae sedis</taxon>
        <taxon>Naldaviricetes</taxon>
        <taxon>Lefavirales</taxon>
        <taxon>Nudiviridae</taxon>
        <taxon>Alphanudivirus</taxon>
        <taxon>Alphanudivirus droinnubilae</taxon>
    </lineage>
</organism>
<feature type="compositionally biased region" description="Low complexity" evidence="1">
    <location>
        <begin position="46"/>
        <end position="68"/>
    </location>
</feature>
<dbReference type="EMBL" id="MF966379">
    <property type="protein sequence ID" value="ATZ81587.1"/>
    <property type="molecule type" value="Genomic_DNA"/>
</dbReference>
<dbReference type="Proteomes" id="UP000290195">
    <property type="component" value="Segment"/>
</dbReference>
<name>A0A2H4UXE0_9VIRU</name>
<reference evidence="2" key="1">
    <citation type="journal article" date="2018" name="Infect. Genet. Evol.">
        <title>The dynamic evolution of Drosophila innubila Nudivirus.</title>
        <authorList>
            <person name="Hill T."/>
            <person name="Unckless R.L."/>
        </authorList>
    </citation>
    <scope>NUCLEOTIDE SEQUENCE [LARGE SCALE GENOMIC DNA]</scope>
    <source>
        <strain evidence="2">DiNV_CH01M</strain>
    </source>
</reference>